<feature type="region of interest" description="Disordered" evidence="1">
    <location>
        <begin position="1011"/>
        <end position="1367"/>
    </location>
</feature>
<feature type="compositionally biased region" description="Polar residues" evidence="1">
    <location>
        <begin position="632"/>
        <end position="652"/>
    </location>
</feature>
<feature type="compositionally biased region" description="Polar residues" evidence="1">
    <location>
        <begin position="142"/>
        <end position="170"/>
    </location>
</feature>
<reference evidence="2 3" key="1">
    <citation type="journal article" date="2018" name="Evol. Lett.">
        <title>Horizontal gene cluster transfer increased hallucinogenic mushroom diversity.</title>
        <authorList>
            <person name="Reynolds H.T."/>
            <person name="Vijayakumar V."/>
            <person name="Gluck-Thaler E."/>
            <person name="Korotkin H.B."/>
            <person name="Matheny P.B."/>
            <person name="Slot J.C."/>
        </authorList>
    </citation>
    <scope>NUCLEOTIDE SEQUENCE [LARGE SCALE GENOMIC DNA]</scope>
    <source>
        <strain evidence="2 3">2631</strain>
    </source>
</reference>
<feature type="compositionally biased region" description="Low complexity" evidence="1">
    <location>
        <begin position="176"/>
        <end position="186"/>
    </location>
</feature>
<evidence type="ECO:0000256" key="1">
    <source>
        <dbReference type="SAM" id="MobiDB-lite"/>
    </source>
</evidence>
<feature type="compositionally biased region" description="Polar residues" evidence="1">
    <location>
        <begin position="61"/>
        <end position="70"/>
    </location>
</feature>
<dbReference type="STRING" id="93625.A0A409XR50"/>
<dbReference type="OrthoDB" id="3068743at2759"/>
<feature type="compositionally biased region" description="Polar residues" evidence="1">
    <location>
        <begin position="193"/>
        <end position="210"/>
    </location>
</feature>
<feature type="region of interest" description="Disordered" evidence="1">
    <location>
        <begin position="370"/>
        <end position="410"/>
    </location>
</feature>
<feature type="compositionally biased region" description="Polar residues" evidence="1">
    <location>
        <begin position="773"/>
        <end position="794"/>
    </location>
</feature>
<keyword evidence="3" id="KW-1185">Reference proteome</keyword>
<feature type="compositionally biased region" description="Polar residues" evidence="1">
    <location>
        <begin position="723"/>
        <end position="748"/>
    </location>
</feature>
<feature type="region of interest" description="Disordered" evidence="1">
    <location>
        <begin position="229"/>
        <end position="271"/>
    </location>
</feature>
<feature type="compositionally biased region" description="Low complexity" evidence="1">
    <location>
        <begin position="241"/>
        <end position="260"/>
    </location>
</feature>
<feature type="compositionally biased region" description="Polar residues" evidence="1">
    <location>
        <begin position="1"/>
        <end position="26"/>
    </location>
</feature>
<feature type="compositionally biased region" description="Basic and acidic residues" evidence="1">
    <location>
        <begin position="1284"/>
        <end position="1293"/>
    </location>
</feature>
<dbReference type="InParanoid" id="A0A409XR50"/>
<feature type="compositionally biased region" description="Polar residues" evidence="1">
    <location>
        <begin position="1339"/>
        <end position="1352"/>
    </location>
</feature>
<feature type="compositionally biased region" description="Low complexity" evidence="1">
    <location>
        <begin position="1070"/>
        <end position="1080"/>
    </location>
</feature>
<feature type="region of interest" description="Disordered" evidence="1">
    <location>
        <begin position="479"/>
        <end position="662"/>
    </location>
</feature>
<comment type="caution">
    <text evidence="2">The sequence shown here is derived from an EMBL/GenBank/DDBJ whole genome shotgun (WGS) entry which is preliminary data.</text>
</comment>
<dbReference type="CDD" id="cd06503">
    <property type="entry name" value="ATP-synt_Fo_b"/>
    <property type="match status" value="2"/>
</dbReference>
<feature type="compositionally biased region" description="Polar residues" evidence="1">
    <location>
        <begin position="1245"/>
        <end position="1282"/>
    </location>
</feature>
<proteinExistence type="predicted"/>
<feature type="compositionally biased region" description="Polar residues" evidence="1">
    <location>
        <begin position="262"/>
        <end position="271"/>
    </location>
</feature>
<dbReference type="EMBL" id="NHYD01000814">
    <property type="protein sequence ID" value="PPQ93191.1"/>
    <property type="molecule type" value="Genomic_DNA"/>
</dbReference>
<feature type="compositionally biased region" description="Basic and acidic residues" evidence="1">
    <location>
        <begin position="370"/>
        <end position="393"/>
    </location>
</feature>
<name>A0A409XR50_PSICY</name>
<feature type="region of interest" description="Disordered" evidence="1">
    <location>
        <begin position="1"/>
        <end position="89"/>
    </location>
</feature>
<protein>
    <submittedName>
        <fullName evidence="2">Uncharacterized protein</fullName>
    </submittedName>
</protein>
<evidence type="ECO:0000313" key="3">
    <source>
        <dbReference type="Proteomes" id="UP000283269"/>
    </source>
</evidence>
<feature type="region of interest" description="Disordered" evidence="1">
    <location>
        <begin position="142"/>
        <end position="210"/>
    </location>
</feature>
<sequence length="1367" mass="149360">MNNSSYDGLNVQKPSNDPPASSNGPDGSTVGLADFQFKKIGQPPTLLQRLSASGPDIDMSQDYNAESRSPSPDLEDELLISDSSPETMNAEQPSLIARIAMSETTASAIDKINVDESMPRYPGSLFTVIPSQINGRSSTEFIASGNPQPNFSKASTTSDQANVNKTSVTLQAKFDTSTSASASSSSKTHEPSNHSSNIRQQLGSTPASASNFPFLNSNIDANPSVSMRHVSTMSQLPPPANGAQSNSAASSYENSSLPSLRDLQSQLSSTMSTVHPMDTTNILHLAQSAKDQCAELISASRKACELAQQSLASANQSLEVSQHCIRLAETLQTRTDMFSSAVEKLDLARDKQWTDSMKAVVSQMDQRINIDEQEARDAESRREQELRATERTKAGLLETSPTGFAAPPSPNTIESTLRSSILGFDSNSALASVEDEANAAALEWSRLCEETAAQKKADAEKMAQNRAVQEAFEAQLAHSKAEGAKIAEQARVKGEESKRKQEEVSRKRADTERALQAKRKLDAEKEKEEEEKAKNMERKALLEQKLAAERKERDRRVREQEERKLKEDEERKRKEDEANARQRAKAQQDEAREEELRKEQVKEQDLRRQEIAAQKQQALIRNAKAARPSKLVHSSQESISQIRLSNPSSGPASRTEAPASSIESAFRNHAPQIASITIGSEVSRIKGAPNIHHIGVPTGKASLSTPNSSTSVSSIAPFVTHSQSNSTATATQIGAQNNRVTKRSSSGLPSPPSEAIQTKAAVRTSIPVYRNNGMASTGNQETAKTPLVKTSPTHSKLPAKPLTSQTTVQHHDISVNRQGWDVGNFPILPRSQLFPISPDAQKANLRSLSEHHGISVKSDPDEVKPFVKTESLFLQESAPVTSDSKSALQLDSSNRKMKVETHDDIDIPRLSMPPSPSSAEFPHNDVLPMFDTAAPESPIAFPPTLPSSSCDLQNAYAVSSKAVRQDNQLNLLPVVSSRSRSAQDLVPCMPTNSGITLPQVPHCHIATNDFSDNADSRMGPDVVVSSGWGQPSRRSPVEAESLGQRHRVVNRPRAPQNIDHYSPSPPPRSRTPLGPLPRSRQLMSRRGDHYSPPRSPEPLSGYSRASPGPSRPQRSGSANNSRGVSPVGQGQGIDFARRNTRPSLTPEPNVQLGRKRMRGDQDHGGPPPRRPRYSEQGPAPGRHEMGQHTFAPPYQSNSYSEEWSHVATYARSPSPEPSRPAALSLRIETSDVEQARSDYRGGTGQHSNVAQRRQNNEHTLSPIQSQSPNFGNNTYASNSYQRQNHREPNHDSQPHLLSRFTDQGRVNTPVEPSQHHPVPHHRAARGRPHKQANPRASHLHQSLEQRISTSNRGPLINRIGQDPSGNE</sequence>
<accession>A0A409XR50</accession>
<feature type="compositionally biased region" description="Basic and acidic residues" evidence="1">
    <location>
        <begin position="479"/>
        <end position="610"/>
    </location>
</feature>
<evidence type="ECO:0000313" key="2">
    <source>
        <dbReference type="EMBL" id="PPQ93191.1"/>
    </source>
</evidence>
<dbReference type="Proteomes" id="UP000283269">
    <property type="component" value="Unassembled WGS sequence"/>
</dbReference>
<feature type="region of interest" description="Disordered" evidence="1">
    <location>
        <begin position="723"/>
        <end position="807"/>
    </location>
</feature>
<feature type="compositionally biased region" description="Basic residues" evidence="1">
    <location>
        <begin position="1317"/>
        <end position="1332"/>
    </location>
</feature>
<organism evidence="2 3">
    <name type="scientific">Psilocybe cyanescens</name>
    <dbReference type="NCBI Taxonomy" id="93625"/>
    <lineage>
        <taxon>Eukaryota</taxon>
        <taxon>Fungi</taxon>
        <taxon>Dikarya</taxon>
        <taxon>Basidiomycota</taxon>
        <taxon>Agaricomycotina</taxon>
        <taxon>Agaricomycetes</taxon>
        <taxon>Agaricomycetidae</taxon>
        <taxon>Agaricales</taxon>
        <taxon>Agaricineae</taxon>
        <taxon>Strophariaceae</taxon>
        <taxon>Psilocybe</taxon>
    </lineage>
</organism>
<feature type="compositionally biased region" description="Low complexity" evidence="1">
    <location>
        <begin position="1103"/>
        <end position="1118"/>
    </location>
</feature>
<gene>
    <name evidence="2" type="ORF">CVT25_007948</name>
</gene>